<accession>A0A7J6LQY3</accession>
<proteinExistence type="predicted"/>
<protein>
    <submittedName>
        <fullName evidence="2">Uncharacterized protein</fullName>
    </submittedName>
</protein>
<keyword evidence="1" id="KW-0732">Signal</keyword>
<comment type="caution">
    <text evidence="2">The sequence shown here is derived from an EMBL/GenBank/DDBJ whole genome shotgun (WGS) entry which is preliminary data.</text>
</comment>
<evidence type="ECO:0000313" key="3">
    <source>
        <dbReference type="Proteomes" id="UP000591131"/>
    </source>
</evidence>
<organism evidence="2 3">
    <name type="scientific">Perkinsus chesapeaki</name>
    <name type="common">Clam parasite</name>
    <name type="synonym">Perkinsus andrewsi</name>
    <dbReference type="NCBI Taxonomy" id="330153"/>
    <lineage>
        <taxon>Eukaryota</taxon>
        <taxon>Sar</taxon>
        <taxon>Alveolata</taxon>
        <taxon>Perkinsozoa</taxon>
        <taxon>Perkinsea</taxon>
        <taxon>Perkinsida</taxon>
        <taxon>Perkinsidae</taxon>
        <taxon>Perkinsus</taxon>
    </lineage>
</organism>
<feature type="signal peptide" evidence="1">
    <location>
        <begin position="1"/>
        <end position="17"/>
    </location>
</feature>
<dbReference type="Proteomes" id="UP000591131">
    <property type="component" value="Unassembled WGS sequence"/>
</dbReference>
<gene>
    <name evidence="2" type="ORF">FOL47_006687</name>
</gene>
<feature type="chain" id="PRO_5029739261" evidence="1">
    <location>
        <begin position="18"/>
        <end position="134"/>
    </location>
</feature>
<evidence type="ECO:0000256" key="1">
    <source>
        <dbReference type="SAM" id="SignalP"/>
    </source>
</evidence>
<sequence length="134" mass="15109">MPRLFNLFALMVPAVMSEWLQRSTQATPRPTGDYVSDETEAHGLLTFSTSNTFDMDVVILDCPINVQGLKYQVVHVAGATFDVTVNYAGTDLEQKVRSCDNPQILVEDFNRLEFYFDPLEDENDIELKSSTDHG</sequence>
<evidence type="ECO:0000313" key="2">
    <source>
        <dbReference type="EMBL" id="KAF4661400.1"/>
    </source>
</evidence>
<dbReference type="AlphaFoldDB" id="A0A7J6LQY3"/>
<keyword evidence="3" id="KW-1185">Reference proteome</keyword>
<reference evidence="2 3" key="1">
    <citation type="submission" date="2020-04" db="EMBL/GenBank/DDBJ databases">
        <title>Perkinsus chesapeaki whole genome sequence.</title>
        <authorList>
            <person name="Bogema D.R."/>
        </authorList>
    </citation>
    <scope>NUCLEOTIDE SEQUENCE [LARGE SCALE GENOMIC DNA]</scope>
    <source>
        <strain evidence="2">ATCC PRA-425</strain>
    </source>
</reference>
<dbReference type="EMBL" id="JAAPAO010000379">
    <property type="protein sequence ID" value="KAF4661400.1"/>
    <property type="molecule type" value="Genomic_DNA"/>
</dbReference>
<name>A0A7J6LQY3_PERCH</name>